<evidence type="ECO:0000256" key="4">
    <source>
        <dbReference type="ARBA" id="ARBA00022553"/>
    </source>
</evidence>
<evidence type="ECO:0000259" key="14">
    <source>
        <dbReference type="SMART" id="SM00911"/>
    </source>
</evidence>
<organism evidence="15 16">
    <name type="scientific">Rhizobium straminoryzae</name>
    <dbReference type="NCBI Taxonomy" id="1387186"/>
    <lineage>
        <taxon>Bacteria</taxon>
        <taxon>Pseudomonadati</taxon>
        <taxon>Pseudomonadota</taxon>
        <taxon>Alphaproteobacteria</taxon>
        <taxon>Hyphomicrobiales</taxon>
        <taxon>Rhizobiaceae</taxon>
        <taxon>Rhizobium/Agrobacterium group</taxon>
        <taxon>Rhizobium</taxon>
    </lineage>
</organism>
<dbReference type="EC" id="2.7.13.3" evidence="3"/>
<dbReference type="GO" id="GO:0004673">
    <property type="term" value="F:protein histidine kinase activity"/>
    <property type="evidence" value="ECO:0007669"/>
    <property type="project" value="UniProtKB-EC"/>
</dbReference>
<evidence type="ECO:0000313" key="16">
    <source>
        <dbReference type="Proteomes" id="UP000316801"/>
    </source>
</evidence>
<dbReference type="InterPro" id="IPR025201">
    <property type="entry name" value="KdpD_TM"/>
</dbReference>
<evidence type="ECO:0000256" key="5">
    <source>
        <dbReference type="ARBA" id="ARBA00022679"/>
    </source>
</evidence>
<dbReference type="GO" id="GO:0016020">
    <property type="term" value="C:membrane"/>
    <property type="evidence" value="ECO:0007669"/>
    <property type="project" value="UniProtKB-SubCell"/>
</dbReference>
<evidence type="ECO:0000256" key="12">
    <source>
        <dbReference type="ARBA" id="ARBA00023136"/>
    </source>
</evidence>
<evidence type="ECO:0000256" key="8">
    <source>
        <dbReference type="ARBA" id="ARBA00022777"/>
    </source>
</evidence>
<protein>
    <recommendedName>
        <fullName evidence="3">histidine kinase</fullName>
        <ecNumber evidence="3">2.7.13.3</ecNumber>
    </recommendedName>
</protein>
<dbReference type="PANTHER" id="PTHR41523:SF8">
    <property type="entry name" value="ETHYLENE RESPONSE SENSOR PROTEIN"/>
    <property type="match status" value="1"/>
</dbReference>
<dbReference type="InterPro" id="IPR038318">
    <property type="entry name" value="KdpD_sf"/>
</dbReference>
<evidence type="ECO:0000256" key="3">
    <source>
        <dbReference type="ARBA" id="ARBA00012438"/>
    </source>
</evidence>
<keyword evidence="4" id="KW-0597">Phosphoprotein</keyword>
<comment type="catalytic activity">
    <reaction evidence="1">
        <text>ATP + protein L-histidine = ADP + protein N-phospho-L-histidine.</text>
        <dbReference type="EC" id="2.7.13.3"/>
    </reaction>
</comment>
<dbReference type="PANTHER" id="PTHR41523">
    <property type="entry name" value="TWO-COMPONENT SYSTEM SENSOR PROTEIN"/>
    <property type="match status" value="1"/>
</dbReference>
<name>A0A549TIA3_9HYPH</name>
<feature type="transmembrane region" description="Helical" evidence="13">
    <location>
        <begin position="79"/>
        <end position="99"/>
    </location>
</feature>
<keyword evidence="16" id="KW-1185">Reference proteome</keyword>
<evidence type="ECO:0000256" key="6">
    <source>
        <dbReference type="ARBA" id="ARBA00022692"/>
    </source>
</evidence>
<accession>A0A549TIA3</accession>
<dbReference type="SMART" id="SM00911">
    <property type="entry name" value="HWE_HK"/>
    <property type="match status" value="1"/>
</dbReference>
<sequence>METATCGPRAGMLGLAIMAFGGGIMSNTREGRPGKASAAARSAAALNRLAARDNRLVQLLSRLPAFRSTTQSMTVQERLFAYAMSLVIEAVAVALRFVVDDFLPPGFPYLTFFPAVILTGFCFGIYPALMNTLISALVAWYWFIGPPGSFALSVQSMTALCFFFLVIAIDLGLLQLLLAAYASQVRARNDLAYNLQLQQLVSEEVDHRMKNLLATTSGLIALSQRHATTPAQLGSQLRQRIQAMGHSITLLRGSLHGGSADMREALLATLSPLGLSEGERLVFEGPHLSLNGTTIIALSLIIHELGTNALKYGALSQEAGQIAVSWRRYMPDDPEDGDEGERIDLFWRESNGPTVSAPSRQGFGTDLVTRMSSGLGGECTFAYESTGLVVHFSMRASSVLA</sequence>
<dbReference type="Proteomes" id="UP000316801">
    <property type="component" value="Unassembled WGS sequence"/>
</dbReference>
<feature type="transmembrane region" description="Helical" evidence="13">
    <location>
        <begin position="156"/>
        <end position="181"/>
    </location>
</feature>
<evidence type="ECO:0000256" key="13">
    <source>
        <dbReference type="SAM" id="Phobius"/>
    </source>
</evidence>
<feature type="domain" description="Signal transduction histidine kinase HWE region" evidence="14">
    <location>
        <begin position="204"/>
        <end position="287"/>
    </location>
</feature>
<dbReference type="InterPro" id="IPR011102">
    <property type="entry name" value="Sig_transdc_His_kinase_HWE"/>
</dbReference>
<gene>
    <name evidence="15" type="ORF">FNA46_00585</name>
</gene>
<keyword evidence="11" id="KW-0902">Two-component regulatory system</keyword>
<dbReference type="EMBL" id="VJMG01000003">
    <property type="protein sequence ID" value="TRL42947.1"/>
    <property type="molecule type" value="Genomic_DNA"/>
</dbReference>
<feature type="transmembrane region" description="Helical" evidence="13">
    <location>
        <begin position="111"/>
        <end position="144"/>
    </location>
</feature>
<reference evidence="15 16" key="1">
    <citation type="submission" date="2019-07" db="EMBL/GenBank/DDBJ databases">
        <title>Ln-dependent methylotrophs.</title>
        <authorList>
            <person name="Tani A."/>
        </authorList>
    </citation>
    <scope>NUCLEOTIDE SEQUENCE [LARGE SCALE GENOMIC DNA]</scope>
    <source>
        <strain evidence="15 16">SM12</strain>
    </source>
</reference>
<evidence type="ECO:0000256" key="1">
    <source>
        <dbReference type="ARBA" id="ARBA00000085"/>
    </source>
</evidence>
<evidence type="ECO:0000256" key="7">
    <source>
        <dbReference type="ARBA" id="ARBA00022741"/>
    </source>
</evidence>
<dbReference type="GO" id="GO:0005524">
    <property type="term" value="F:ATP binding"/>
    <property type="evidence" value="ECO:0007669"/>
    <property type="project" value="UniProtKB-KW"/>
</dbReference>
<dbReference type="AlphaFoldDB" id="A0A549TIA3"/>
<dbReference type="Gene3D" id="3.30.565.10">
    <property type="entry name" value="Histidine kinase-like ATPase, C-terminal domain"/>
    <property type="match status" value="1"/>
</dbReference>
<evidence type="ECO:0000256" key="11">
    <source>
        <dbReference type="ARBA" id="ARBA00023012"/>
    </source>
</evidence>
<keyword evidence="5" id="KW-0808">Transferase</keyword>
<keyword evidence="7" id="KW-0547">Nucleotide-binding</keyword>
<dbReference type="Pfam" id="PF07536">
    <property type="entry name" value="HWE_HK"/>
    <property type="match status" value="1"/>
</dbReference>
<proteinExistence type="predicted"/>
<dbReference type="Gene3D" id="1.20.120.620">
    <property type="entry name" value="Backbone structure of the membrane domain of e. Coli histidine kinase receptor kdpd"/>
    <property type="match status" value="1"/>
</dbReference>
<evidence type="ECO:0000256" key="10">
    <source>
        <dbReference type="ARBA" id="ARBA00022989"/>
    </source>
</evidence>
<comment type="subcellular location">
    <subcellularLocation>
        <location evidence="2">Membrane</location>
        <topology evidence="2">Multi-pass membrane protein</topology>
    </subcellularLocation>
</comment>
<evidence type="ECO:0000313" key="15">
    <source>
        <dbReference type="EMBL" id="TRL42947.1"/>
    </source>
</evidence>
<dbReference type="Pfam" id="PF13493">
    <property type="entry name" value="DUF4118"/>
    <property type="match status" value="1"/>
</dbReference>
<evidence type="ECO:0000256" key="9">
    <source>
        <dbReference type="ARBA" id="ARBA00022840"/>
    </source>
</evidence>
<dbReference type="GO" id="GO:0000160">
    <property type="term" value="P:phosphorelay signal transduction system"/>
    <property type="evidence" value="ECO:0007669"/>
    <property type="project" value="UniProtKB-KW"/>
</dbReference>
<evidence type="ECO:0000256" key="2">
    <source>
        <dbReference type="ARBA" id="ARBA00004141"/>
    </source>
</evidence>
<keyword evidence="9" id="KW-0067">ATP-binding</keyword>
<keyword evidence="6 13" id="KW-0812">Transmembrane</keyword>
<keyword evidence="10 13" id="KW-1133">Transmembrane helix</keyword>
<comment type="caution">
    <text evidence="15">The sequence shown here is derived from an EMBL/GenBank/DDBJ whole genome shotgun (WGS) entry which is preliminary data.</text>
</comment>
<keyword evidence="12 13" id="KW-0472">Membrane</keyword>
<keyword evidence="8" id="KW-0418">Kinase</keyword>
<dbReference type="InterPro" id="IPR036890">
    <property type="entry name" value="HATPase_C_sf"/>
</dbReference>